<evidence type="ECO:0000313" key="4">
    <source>
        <dbReference type="EMBL" id="XCH30684.1"/>
    </source>
</evidence>
<evidence type="ECO:0000256" key="1">
    <source>
        <dbReference type="SAM" id="MobiDB-lite"/>
    </source>
</evidence>
<proteinExistence type="predicted"/>
<dbReference type="InterPro" id="IPR025154">
    <property type="entry name" value="Put_metallopeptidase_dom"/>
</dbReference>
<feature type="domain" description="VWA-like" evidence="2">
    <location>
        <begin position="287"/>
        <end position="404"/>
    </location>
</feature>
<sequence>MAVLSTADRVAAAKLWVISNGTGTAGLPYLAHALYALVLVESDATGRISADASWRLYVDPMWVATVEVGEIGRELVHLTWHLLMDHASRASGTGVGADHARHWHTSAEVVVTETLGPDLTPGTTAREAASARAGRLRGVRAGRSVEEYYAVVSRLPAVRLAHDGGGVDPPCGCGSCCDGVARPGDLPADADVGRVDAASAGLVRRLVAIDHQAWAAEQGRRPGAAGRWAREILEPTVAWEPLLARAVRRAVGWTAGRREPTWSRPSRRASSTPGILRPGWRRPVPRVAIVVDTSASVDDRLLGRAMGEVDAALAGIGVPGAAVTVYACDSAVNAVARVRRAADATLVGGGGTDLRVGIRAAAEARPRPDVVCVFTDGLTPWPGAPPPGVAVVAAMLGRPGRPTPPSPGWALRVECLLPG</sequence>
<dbReference type="EMBL" id="CP159290">
    <property type="protein sequence ID" value="XCH30684.1"/>
    <property type="molecule type" value="Genomic_DNA"/>
</dbReference>
<dbReference type="PANTHER" id="PTHR38730:SF1">
    <property type="entry name" value="SLL7028 PROTEIN"/>
    <property type="match status" value="1"/>
</dbReference>
<evidence type="ECO:0000259" key="2">
    <source>
        <dbReference type="Pfam" id="PF09967"/>
    </source>
</evidence>
<dbReference type="AlphaFoldDB" id="A0AAU8G1D8"/>
<gene>
    <name evidence="4" type="ORF">ABRQ22_03095</name>
</gene>
<dbReference type="InterPro" id="IPR036465">
    <property type="entry name" value="vWFA_dom_sf"/>
</dbReference>
<feature type="domain" description="Putative metallopeptidase" evidence="3">
    <location>
        <begin position="28"/>
        <end position="273"/>
    </location>
</feature>
<dbReference type="Pfam" id="PF09967">
    <property type="entry name" value="DUF2201"/>
    <property type="match status" value="1"/>
</dbReference>
<dbReference type="InterPro" id="IPR018698">
    <property type="entry name" value="VWA-like_dom"/>
</dbReference>
<dbReference type="PANTHER" id="PTHR38730">
    <property type="entry name" value="SLL7028 PROTEIN"/>
    <property type="match status" value="1"/>
</dbReference>
<dbReference type="SUPFAM" id="SSF53300">
    <property type="entry name" value="vWA-like"/>
    <property type="match status" value="1"/>
</dbReference>
<dbReference type="Pfam" id="PF13203">
    <property type="entry name" value="DUF2201_N"/>
    <property type="match status" value="1"/>
</dbReference>
<reference evidence="4" key="1">
    <citation type="submission" date="2024-06" db="EMBL/GenBank/DDBJ databases">
        <title>Complete genome sequence of the cellulolytic actinobacterium, Cellulosimicrobium ES-005.</title>
        <authorList>
            <person name="Matthews C.T."/>
            <person name="Underwood K.D."/>
            <person name="Ghanchi K.M."/>
            <person name="Fields S.D."/>
            <person name="Gardner S.G."/>
        </authorList>
    </citation>
    <scope>NUCLEOTIDE SEQUENCE</scope>
    <source>
        <strain evidence="4">ES-005</strain>
    </source>
</reference>
<accession>A0AAU8G1D8</accession>
<evidence type="ECO:0000259" key="3">
    <source>
        <dbReference type="Pfam" id="PF13203"/>
    </source>
</evidence>
<dbReference type="RefSeq" id="WP_353708537.1">
    <property type="nucleotide sequence ID" value="NZ_CP159290.1"/>
</dbReference>
<feature type="region of interest" description="Disordered" evidence="1">
    <location>
        <begin position="258"/>
        <end position="277"/>
    </location>
</feature>
<protein>
    <submittedName>
        <fullName evidence="4">VWA-like domain-containing protein</fullName>
    </submittedName>
</protein>
<name>A0AAU8G1D8_9MICO</name>
<organism evidence="4">
    <name type="scientific">Cellulosimicrobium sp. ES-005</name>
    <dbReference type="NCBI Taxonomy" id="3163031"/>
    <lineage>
        <taxon>Bacteria</taxon>
        <taxon>Bacillati</taxon>
        <taxon>Actinomycetota</taxon>
        <taxon>Actinomycetes</taxon>
        <taxon>Micrococcales</taxon>
        <taxon>Promicromonosporaceae</taxon>
        <taxon>Cellulosimicrobium</taxon>
    </lineage>
</organism>